<dbReference type="SUPFAM" id="SSF54534">
    <property type="entry name" value="FKBP-like"/>
    <property type="match status" value="1"/>
</dbReference>
<gene>
    <name evidence="2" type="ORF">RP29_15620</name>
</gene>
<dbReference type="GO" id="GO:0070063">
    <property type="term" value="F:RNA polymerase binding"/>
    <property type="evidence" value="ECO:0007669"/>
    <property type="project" value="InterPro"/>
</dbReference>
<dbReference type="AlphaFoldDB" id="A0A0D7K5I4"/>
<dbReference type="Gene3D" id="3.10.50.30">
    <property type="entry name" value="Transcription elongation factor, GreA/GreB, C-terminal domain"/>
    <property type="match status" value="1"/>
</dbReference>
<proteinExistence type="predicted"/>
<organism evidence="2 3">
    <name type="scientific">Acidovorax temperans</name>
    <dbReference type="NCBI Taxonomy" id="80878"/>
    <lineage>
        <taxon>Bacteria</taxon>
        <taxon>Pseudomonadati</taxon>
        <taxon>Pseudomonadota</taxon>
        <taxon>Betaproteobacteria</taxon>
        <taxon>Burkholderiales</taxon>
        <taxon>Comamonadaceae</taxon>
        <taxon>Acidovorax</taxon>
    </lineage>
</organism>
<dbReference type="InterPro" id="IPR018151">
    <property type="entry name" value="TF_GreA/GreB_CS"/>
</dbReference>
<dbReference type="Pfam" id="PF01272">
    <property type="entry name" value="GreA_GreB"/>
    <property type="match status" value="1"/>
</dbReference>
<dbReference type="STRING" id="80878.RP29_15620"/>
<reference evidence="2 3" key="1">
    <citation type="submission" date="2014-12" db="EMBL/GenBank/DDBJ databases">
        <title>Isolation of bacteria from lake water.</title>
        <authorList>
            <person name="Sheng K.-Y."/>
            <person name="Chin P.-S."/>
            <person name="Chan K.-G."/>
            <person name="Tan G.S."/>
        </authorList>
    </citation>
    <scope>NUCLEOTIDE SEQUENCE [LARGE SCALE GENOMIC DNA]</scope>
    <source>
        <strain evidence="2 3">KY4</strain>
    </source>
</reference>
<keyword evidence="2" id="KW-0648">Protein biosynthesis</keyword>
<dbReference type="GO" id="GO:0006354">
    <property type="term" value="P:DNA-templated transcription elongation"/>
    <property type="evidence" value="ECO:0007669"/>
    <property type="project" value="TreeGrafter"/>
</dbReference>
<accession>A0A0D7K5I4</accession>
<dbReference type="InterPro" id="IPR001437">
    <property type="entry name" value="Tscrpt_elong_fac_GreA/B_C"/>
</dbReference>
<comment type="caution">
    <text evidence="2">The sequence shown here is derived from an EMBL/GenBank/DDBJ whole genome shotgun (WGS) entry which is preliminary data.</text>
</comment>
<dbReference type="GO" id="GO:0003746">
    <property type="term" value="F:translation elongation factor activity"/>
    <property type="evidence" value="ECO:0007669"/>
    <property type="project" value="UniProtKB-KW"/>
</dbReference>
<dbReference type="OrthoDB" id="192847at2"/>
<dbReference type="GO" id="GO:0003677">
    <property type="term" value="F:DNA binding"/>
    <property type="evidence" value="ECO:0007669"/>
    <property type="project" value="InterPro"/>
</dbReference>
<evidence type="ECO:0000313" key="2">
    <source>
        <dbReference type="EMBL" id="KJA09580.1"/>
    </source>
</evidence>
<evidence type="ECO:0000259" key="1">
    <source>
        <dbReference type="Pfam" id="PF01272"/>
    </source>
</evidence>
<dbReference type="InterPro" id="IPR023459">
    <property type="entry name" value="Tscrpt_elong_fac_GreA/B_fam"/>
</dbReference>
<sequence length="141" mass="15512">MHAAAVVDDVVVFHGERTLTDLDHSRLTKLAGHRLPPVLDDLLAQADITSSRTVRVDVVTMYSRVELLDVHTRRRQVVTLCYPQDAEPAAGFISVLSPVGISLLGLREGDVARWQTPHGEECAAVIECIQFQPEASGDYHT</sequence>
<feature type="domain" description="Transcription elongation factor GreA/GreB C-terminal" evidence="1">
    <location>
        <begin position="57"/>
        <end position="127"/>
    </location>
</feature>
<dbReference type="GO" id="GO:0032784">
    <property type="term" value="P:regulation of DNA-templated transcription elongation"/>
    <property type="evidence" value="ECO:0007669"/>
    <property type="project" value="InterPro"/>
</dbReference>
<keyword evidence="3" id="KW-1185">Reference proteome</keyword>
<dbReference type="RefSeq" id="WP_044400544.1">
    <property type="nucleotide sequence ID" value="NZ_JXYQ01000056.1"/>
</dbReference>
<protein>
    <submittedName>
        <fullName evidence="2">Elongation factor GreAB</fullName>
    </submittedName>
</protein>
<name>A0A0D7K5I4_9BURK</name>
<dbReference type="PANTHER" id="PTHR30437:SF5">
    <property type="entry name" value="REGULATOR OF NUCLEOSIDE DIPHOSPHATE KINASE"/>
    <property type="match status" value="1"/>
</dbReference>
<dbReference type="PANTHER" id="PTHR30437">
    <property type="entry name" value="TRANSCRIPTION ELONGATION FACTOR GREA"/>
    <property type="match status" value="1"/>
</dbReference>
<dbReference type="EMBL" id="JXYQ01000056">
    <property type="protein sequence ID" value="KJA09580.1"/>
    <property type="molecule type" value="Genomic_DNA"/>
</dbReference>
<dbReference type="InterPro" id="IPR036953">
    <property type="entry name" value="GreA/GreB_C_sf"/>
</dbReference>
<dbReference type="Proteomes" id="UP000032566">
    <property type="component" value="Unassembled WGS sequence"/>
</dbReference>
<dbReference type="PATRIC" id="fig|80878.5.peg.3030"/>
<dbReference type="PROSITE" id="PS00830">
    <property type="entry name" value="GREAB_2"/>
    <property type="match status" value="1"/>
</dbReference>
<evidence type="ECO:0000313" key="3">
    <source>
        <dbReference type="Proteomes" id="UP000032566"/>
    </source>
</evidence>
<keyword evidence="2" id="KW-0251">Elongation factor</keyword>